<evidence type="ECO:0000313" key="3">
    <source>
        <dbReference type="Proteomes" id="UP000325081"/>
    </source>
</evidence>
<feature type="transmembrane region" description="Helical" evidence="1">
    <location>
        <begin position="165"/>
        <end position="185"/>
    </location>
</feature>
<comment type="caution">
    <text evidence="2">The sequence shown here is derived from an EMBL/GenBank/DDBJ whole genome shotgun (WGS) entry which is preliminary data.</text>
</comment>
<feature type="transmembrane region" description="Helical" evidence="1">
    <location>
        <begin position="138"/>
        <end position="158"/>
    </location>
</feature>
<evidence type="ECO:0000256" key="1">
    <source>
        <dbReference type="SAM" id="Phobius"/>
    </source>
</evidence>
<gene>
    <name evidence="2" type="ORF">STAS_26397</name>
</gene>
<proteinExistence type="predicted"/>
<protein>
    <submittedName>
        <fullName evidence="2">Chaperone DnaJ-domain superfamily protein</fullName>
    </submittedName>
</protein>
<keyword evidence="1" id="KW-0812">Transmembrane</keyword>
<evidence type="ECO:0000313" key="2">
    <source>
        <dbReference type="EMBL" id="GER49171.1"/>
    </source>
</evidence>
<dbReference type="EMBL" id="BKCP01008515">
    <property type="protein sequence ID" value="GER49171.1"/>
    <property type="molecule type" value="Genomic_DNA"/>
</dbReference>
<organism evidence="2 3">
    <name type="scientific">Striga asiatica</name>
    <name type="common">Asiatic witchweed</name>
    <name type="synonym">Buchnera asiatica</name>
    <dbReference type="NCBI Taxonomy" id="4170"/>
    <lineage>
        <taxon>Eukaryota</taxon>
        <taxon>Viridiplantae</taxon>
        <taxon>Streptophyta</taxon>
        <taxon>Embryophyta</taxon>
        <taxon>Tracheophyta</taxon>
        <taxon>Spermatophyta</taxon>
        <taxon>Magnoliopsida</taxon>
        <taxon>eudicotyledons</taxon>
        <taxon>Gunneridae</taxon>
        <taxon>Pentapetalae</taxon>
        <taxon>asterids</taxon>
        <taxon>lamiids</taxon>
        <taxon>Lamiales</taxon>
        <taxon>Orobanchaceae</taxon>
        <taxon>Buchnereae</taxon>
        <taxon>Striga</taxon>
    </lineage>
</organism>
<feature type="transmembrane region" description="Helical" evidence="1">
    <location>
        <begin position="205"/>
        <end position="227"/>
    </location>
</feature>
<keyword evidence="3" id="KW-1185">Reference proteome</keyword>
<reference evidence="3" key="1">
    <citation type="journal article" date="2019" name="Curr. Biol.">
        <title>Genome Sequence of Striga asiatica Provides Insight into the Evolution of Plant Parasitism.</title>
        <authorList>
            <person name="Yoshida S."/>
            <person name="Kim S."/>
            <person name="Wafula E.K."/>
            <person name="Tanskanen J."/>
            <person name="Kim Y.M."/>
            <person name="Honaas L."/>
            <person name="Yang Z."/>
            <person name="Spallek T."/>
            <person name="Conn C.E."/>
            <person name="Ichihashi Y."/>
            <person name="Cheong K."/>
            <person name="Cui S."/>
            <person name="Der J.P."/>
            <person name="Gundlach H."/>
            <person name="Jiao Y."/>
            <person name="Hori C."/>
            <person name="Ishida J.K."/>
            <person name="Kasahara H."/>
            <person name="Kiba T."/>
            <person name="Kim M.S."/>
            <person name="Koo N."/>
            <person name="Laohavisit A."/>
            <person name="Lee Y.H."/>
            <person name="Lumba S."/>
            <person name="McCourt P."/>
            <person name="Mortimer J.C."/>
            <person name="Mutuku J.M."/>
            <person name="Nomura T."/>
            <person name="Sasaki-Sekimoto Y."/>
            <person name="Seto Y."/>
            <person name="Wang Y."/>
            <person name="Wakatake T."/>
            <person name="Sakakibara H."/>
            <person name="Demura T."/>
            <person name="Yamaguchi S."/>
            <person name="Yoneyama K."/>
            <person name="Manabe R.I."/>
            <person name="Nelson D.C."/>
            <person name="Schulman A.H."/>
            <person name="Timko M.P."/>
            <person name="dePamphilis C.W."/>
            <person name="Choi D."/>
            <person name="Shirasu K."/>
        </authorList>
    </citation>
    <scope>NUCLEOTIDE SEQUENCE [LARGE SCALE GENOMIC DNA]</scope>
    <source>
        <strain evidence="3">cv. UVA1</strain>
    </source>
</reference>
<keyword evidence="1" id="KW-1133">Transmembrane helix</keyword>
<name>A0A5A7QYW7_STRAF</name>
<keyword evidence="1" id="KW-0472">Membrane</keyword>
<dbReference type="Proteomes" id="UP000325081">
    <property type="component" value="Unassembled WGS sequence"/>
</dbReference>
<accession>A0A5A7QYW7</accession>
<dbReference type="AlphaFoldDB" id="A0A5A7QYW7"/>
<sequence length="334" mass="36829">MRPVPASPAPHHLRLLASSSVIASPSQLFLASSYHQSCKTNQVFFSHKWTLSRKPYLRKIFATRNSSQHNRSHMCLPDCLPKLVLPHSRPQILSRLSCHISISHQLGVLNVLLTQVLPHVANLSIINLRLHGHLASRVSSSLLSNVVVLVLASWSLTWSQAWAHLALAFSWAWAWALAWALAWAFGLLLGQLSSLLGSFSLLPTLFPECLCAVLPVGLNCFILRKIFATRNSSQHNRSHMCPPDCLPKLVVPRAVLPPFCRPPSLIATPLSTSNPQSTIVPHQHQPSAWRAECAADSGAPSCCQPEHHQPPTSQPFSVSCFILPVLISFFITLI</sequence>